<dbReference type="AlphaFoldDB" id="A0A1T4XW56"/>
<reference evidence="3" key="1">
    <citation type="submission" date="2017-02" db="EMBL/GenBank/DDBJ databases">
        <authorList>
            <person name="Varghese N."/>
            <person name="Submissions S."/>
        </authorList>
    </citation>
    <scope>NUCLEOTIDE SEQUENCE [LARGE SCALE GENOMIC DNA]</scope>
    <source>
        <strain evidence="3">VKM Ac-2052</strain>
    </source>
</reference>
<name>A0A1T4XW56_9MICO</name>
<evidence type="ECO:0000256" key="1">
    <source>
        <dbReference type="SAM" id="Coils"/>
    </source>
</evidence>
<evidence type="ECO:0008006" key="4">
    <source>
        <dbReference type="Google" id="ProtNLM"/>
    </source>
</evidence>
<gene>
    <name evidence="2" type="ORF">SAMN06295879_1801</name>
</gene>
<accession>A0A1T4XW56</accession>
<feature type="coiled-coil region" evidence="1">
    <location>
        <begin position="240"/>
        <end position="292"/>
    </location>
</feature>
<evidence type="ECO:0000313" key="2">
    <source>
        <dbReference type="EMBL" id="SKA93767.1"/>
    </source>
</evidence>
<sequence>MPAKRAVYTALLGGYERLNDQAVAEESGIPFICFTDDPELKSDTWEIRLVEPLLPLDMVRSQRDLKIRGHDSLSEFSETLYIDNSVALKRSASDILDDWLDGSDFTVAHHSYRDRVIDEFDEVVALGYDDGARVNEQLIHYSELYPDILLERPHWNGILARRSSAAVSRTMDIWFDHVLRYSRRDQLSANVAFSLGGVQLRSLELDNWLSPSHAWPVEAQRKAHLGKVSRRKVGPLLAEIARAERETAALRTSLDQLTAEANETNALHAAQVSELEAALEGARLLAEEERSRRTVLEKDLIGYIGQLEDLRNSTSWRLTAPIRRVLQASRTREKEDTH</sequence>
<dbReference type="EMBL" id="FUYG01000004">
    <property type="protein sequence ID" value="SKA93767.1"/>
    <property type="molecule type" value="Genomic_DNA"/>
</dbReference>
<dbReference type="RefSeq" id="WP_078714126.1">
    <property type="nucleotide sequence ID" value="NZ_FUYG01000004.1"/>
</dbReference>
<dbReference type="Proteomes" id="UP000189735">
    <property type="component" value="Unassembled WGS sequence"/>
</dbReference>
<proteinExistence type="predicted"/>
<evidence type="ECO:0000313" key="3">
    <source>
        <dbReference type="Proteomes" id="UP000189735"/>
    </source>
</evidence>
<keyword evidence="1" id="KW-0175">Coiled coil</keyword>
<protein>
    <recommendedName>
        <fullName evidence="4">DUF616 domain-containing protein</fullName>
    </recommendedName>
</protein>
<organism evidence="2 3">
    <name type="scientific">Agreia bicolorata</name>
    <dbReference type="NCBI Taxonomy" id="110935"/>
    <lineage>
        <taxon>Bacteria</taxon>
        <taxon>Bacillati</taxon>
        <taxon>Actinomycetota</taxon>
        <taxon>Actinomycetes</taxon>
        <taxon>Micrococcales</taxon>
        <taxon>Microbacteriaceae</taxon>
        <taxon>Agreia</taxon>
    </lineage>
</organism>